<organism evidence="3 4">
    <name type="scientific">Candidatus Methanoperedens nitratireducens</name>
    <dbReference type="NCBI Taxonomy" id="1392998"/>
    <lineage>
        <taxon>Archaea</taxon>
        <taxon>Methanobacteriati</taxon>
        <taxon>Methanobacteriota</taxon>
        <taxon>Stenosarchaea group</taxon>
        <taxon>Methanomicrobia</taxon>
        <taxon>Methanosarcinales</taxon>
        <taxon>ANME-2 cluster</taxon>
        <taxon>Candidatus Methanoperedentaceae</taxon>
        <taxon>Candidatus Methanoperedens</taxon>
    </lineage>
</organism>
<dbReference type="OrthoDB" id="144602at2157"/>
<protein>
    <submittedName>
        <fullName evidence="3">Putative RAMP superfamily protein probably involved in DNA repair</fullName>
    </submittedName>
</protein>
<dbReference type="RefSeq" id="WP_048088760.1">
    <property type="nucleotide sequence ID" value="NZ_JMIY01000001.1"/>
</dbReference>
<evidence type="ECO:0000313" key="4">
    <source>
        <dbReference type="Proteomes" id="UP000027153"/>
    </source>
</evidence>
<sequence>MIQLEGFITAISPLHIGSGRSKGTFIQTLDYIPGRTIRGMLGYYLYKNDRQLFDNIGIDEEKDISRMGIFFKNAYPVEENGTTVASPLILRWCKRCDALFARERDERECKNVENNIPCLHEGKKYSGLMSLESIRDRKLKRQRAYSKQIETKCPITRTGHASMGSAEEGYELSPYHIESISAGARFRFRILVKDDFADKIIESLKNAGTFYGLGGFRSRGYGSVRFDLVEKSDLKAKIAKRTEELSAMESKLLVVNSQMILKEGDESVIGFDDTFKEYAGKTLRSIGVEGTIDIDLTDAKISSSVARGWSLKNQNSLSELIPCIGSGSCVRVSGDAEALTALEAYGIGEMINCGYGDIYVIGDLV</sequence>
<evidence type="ECO:0000256" key="1">
    <source>
        <dbReference type="ARBA" id="ARBA00023118"/>
    </source>
</evidence>
<reference evidence="3 4" key="1">
    <citation type="journal article" date="2013" name="Nature">
        <title>Anaerobic oxidation of methane coupled to nitrate reduction in a novel archaeal lineage.</title>
        <authorList>
            <person name="Haroon M.F."/>
            <person name="Hu S."/>
            <person name="Shi Y."/>
            <person name="Imelfort M."/>
            <person name="Keller J."/>
            <person name="Hugenholtz P."/>
            <person name="Yuan Z."/>
            <person name="Tyson G.W."/>
        </authorList>
    </citation>
    <scope>NUCLEOTIDE SEQUENCE [LARGE SCALE GENOMIC DNA]</scope>
    <source>
        <strain evidence="3 4">ANME-2d</strain>
    </source>
</reference>
<dbReference type="EMBL" id="JMIY01000001">
    <property type="protein sequence ID" value="KCZ73378.1"/>
    <property type="molecule type" value="Genomic_DNA"/>
</dbReference>
<dbReference type="Pfam" id="PF03787">
    <property type="entry name" value="RAMPs"/>
    <property type="match status" value="1"/>
</dbReference>
<gene>
    <name evidence="3" type="ORF">ANME2D_00444</name>
</gene>
<dbReference type="Proteomes" id="UP000027153">
    <property type="component" value="Unassembled WGS sequence"/>
</dbReference>
<dbReference type="InterPro" id="IPR005537">
    <property type="entry name" value="RAMP_III_fam"/>
</dbReference>
<dbReference type="AlphaFoldDB" id="A0A062VA45"/>
<evidence type="ECO:0000313" key="3">
    <source>
        <dbReference type="EMBL" id="KCZ73378.1"/>
    </source>
</evidence>
<evidence type="ECO:0000259" key="2">
    <source>
        <dbReference type="Pfam" id="PF03787"/>
    </source>
</evidence>
<accession>A0A062VA45</accession>
<keyword evidence="4" id="KW-1185">Reference proteome</keyword>
<feature type="domain" description="CRISPR type III-associated protein" evidence="2">
    <location>
        <begin position="8"/>
        <end position="225"/>
    </location>
</feature>
<comment type="caution">
    <text evidence="3">The sequence shown here is derived from an EMBL/GenBank/DDBJ whole genome shotgun (WGS) entry which is preliminary data.</text>
</comment>
<keyword evidence="1" id="KW-0051">Antiviral defense</keyword>
<proteinExistence type="predicted"/>
<name>A0A062VA45_9EURY</name>
<dbReference type="GO" id="GO:0051607">
    <property type="term" value="P:defense response to virus"/>
    <property type="evidence" value="ECO:0007669"/>
    <property type="project" value="UniProtKB-KW"/>
</dbReference>